<dbReference type="RefSeq" id="WP_090253158.1">
    <property type="nucleotide sequence ID" value="NZ_FOAA01000007.1"/>
</dbReference>
<proteinExistence type="predicted"/>
<evidence type="ECO:0000256" key="2">
    <source>
        <dbReference type="ARBA" id="ARBA00019066"/>
    </source>
</evidence>
<gene>
    <name evidence="5" type="ORF">SAMN05444515_107125</name>
</gene>
<dbReference type="AlphaFoldDB" id="A0A1H7LH27"/>
<dbReference type="NCBIfam" id="TIGR01834">
    <property type="entry name" value="PHA_synth_III_E"/>
    <property type="match status" value="1"/>
</dbReference>
<sequence>MADSNPFAPDEWLDAQRKYWDAWLDMSRKAMGGQSNAPSWPQGLDQWWQAASQGLPGGNNQMMDQMMQMGRNYFAMAENFYKGTNGQADAGQAVTQWLDQMTNAFKNMGLGQMPGKSINPFWQMPMDTWSRAGSSFMPMPGDFMQALRPAARPPYGDVMQEQMDRFLSVPGVGYTRESQEQYQNLAKLMMEYQQAMQQYQQAFAKVGLDSVDRFRARLDDAGRQDTPITSMRGLYDEWVDVSEEVYGEFVMSEEYAKVYGDMVNSLMAVKRQGTRLMDEVTESLNMPTRREVNTLHRRLQESRREMHQIKAALRDLQQEDKKEKAKATPSRKTSSTRSSTPKSGSTGTQNKAASTQSSAKADSTSAGGSSAGSASNTTSNASSAAKTPNAGAAKKADEPKN</sequence>
<evidence type="ECO:0000313" key="5">
    <source>
        <dbReference type="EMBL" id="SEK97795.1"/>
    </source>
</evidence>
<evidence type="ECO:0000256" key="1">
    <source>
        <dbReference type="ARBA" id="ARBA00004683"/>
    </source>
</evidence>
<dbReference type="EMBL" id="FOAA01000007">
    <property type="protein sequence ID" value="SEK97795.1"/>
    <property type="molecule type" value="Genomic_DNA"/>
</dbReference>
<evidence type="ECO:0000256" key="4">
    <source>
        <dbReference type="SAM" id="MobiDB-lite"/>
    </source>
</evidence>
<evidence type="ECO:0000313" key="6">
    <source>
        <dbReference type="Proteomes" id="UP000199256"/>
    </source>
</evidence>
<feature type="compositionally biased region" description="Basic and acidic residues" evidence="4">
    <location>
        <begin position="314"/>
        <end position="326"/>
    </location>
</feature>
<dbReference type="Proteomes" id="UP000199256">
    <property type="component" value="Unassembled WGS sequence"/>
</dbReference>
<accession>A0A1H7LH27</accession>
<protein>
    <recommendedName>
        <fullName evidence="2">Poly(3-hydroxyalkanoate) polymerase subunit PhaE</fullName>
    </recommendedName>
</protein>
<comment type="pathway">
    <text evidence="1">Biopolymer metabolism; poly-(R)-3-hydroxybutanoate biosynthesis.</text>
</comment>
<dbReference type="GO" id="GO:0042619">
    <property type="term" value="P:poly-hydroxybutyrate biosynthetic process"/>
    <property type="evidence" value="ECO:0007669"/>
    <property type="project" value="UniProtKB-KW"/>
</dbReference>
<feature type="compositionally biased region" description="Low complexity" evidence="4">
    <location>
        <begin position="357"/>
        <end position="387"/>
    </location>
</feature>
<dbReference type="Pfam" id="PF09712">
    <property type="entry name" value="PHA_synth_III_E"/>
    <property type="match status" value="1"/>
</dbReference>
<keyword evidence="3" id="KW-0583">PHB biosynthesis</keyword>
<dbReference type="STRING" id="1396821.SAMN05444515_107125"/>
<feature type="region of interest" description="Disordered" evidence="4">
    <location>
        <begin position="314"/>
        <end position="401"/>
    </location>
</feature>
<keyword evidence="6" id="KW-1185">Reference proteome</keyword>
<dbReference type="UniPathway" id="UPA00917"/>
<organism evidence="5 6">
    <name type="scientific">Ectothiorhodospira marina</name>
    <dbReference type="NCBI Taxonomy" id="1396821"/>
    <lineage>
        <taxon>Bacteria</taxon>
        <taxon>Pseudomonadati</taxon>
        <taxon>Pseudomonadota</taxon>
        <taxon>Gammaproteobacteria</taxon>
        <taxon>Chromatiales</taxon>
        <taxon>Ectothiorhodospiraceae</taxon>
        <taxon>Ectothiorhodospira</taxon>
    </lineage>
</organism>
<dbReference type="InterPro" id="IPR010123">
    <property type="entry name" value="PHA_synth_III_E"/>
</dbReference>
<reference evidence="6" key="1">
    <citation type="submission" date="2016-10" db="EMBL/GenBank/DDBJ databases">
        <authorList>
            <person name="Varghese N."/>
            <person name="Submissions S."/>
        </authorList>
    </citation>
    <scope>NUCLEOTIDE SEQUENCE [LARGE SCALE GENOMIC DNA]</scope>
    <source>
        <strain evidence="6">DSM 241</strain>
    </source>
</reference>
<feature type="compositionally biased region" description="Low complexity" evidence="4">
    <location>
        <begin position="328"/>
        <end position="348"/>
    </location>
</feature>
<dbReference type="OrthoDB" id="6115526at2"/>
<evidence type="ECO:0000256" key="3">
    <source>
        <dbReference type="ARBA" id="ARBA00022752"/>
    </source>
</evidence>
<name>A0A1H7LH27_9GAMM</name>